<evidence type="ECO:0000259" key="2">
    <source>
        <dbReference type="Pfam" id="PF13539"/>
    </source>
</evidence>
<dbReference type="Gene3D" id="1.10.101.10">
    <property type="entry name" value="PGBD-like superfamily/PGBD"/>
    <property type="match status" value="1"/>
</dbReference>
<accession>A0A6A7RP35</accession>
<reference evidence="3 4" key="1">
    <citation type="submission" date="2017-09" db="EMBL/GenBank/DDBJ databases">
        <title>Metagenomic Analysis Reveals Denitrifying Candidatus Accumulibacter and Flanking Population as a Source of N2O.</title>
        <authorList>
            <person name="Gao H."/>
            <person name="Mao Y."/>
            <person name="Zhao X."/>
            <person name="Liu W.-T."/>
            <person name="Zhang T."/>
            <person name="Wells G."/>
        </authorList>
    </citation>
    <scope>NUCLEOTIDE SEQUENCE [LARGE SCALE GENOMIC DNA]</scope>
    <source>
        <strain evidence="3">CANDO_2_IC</strain>
    </source>
</reference>
<evidence type="ECO:0000313" key="3">
    <source>
        <dbReference type="EMBL" id="MQM29321.1"/>
    </source>
</evidence>
<dbReference type="SUPFAM" id="SSF47090">
    <property type="entry name" value="PGBD-like"/>
    <property type="match status" value="1"/>
</dbReference>
<dbReference type="SUPFAM" id="SSF55166">
    <property type="entry name" value="Hedgehog/DD-peptidase"/>
    <property type="match status" value="1"/>
</dbReference>
<dbReference type="AlphaFoldDB" id="A0A6A7RP35"/>
<dbReference type="GO" id="GO:0008233">
    <property type="term" value="F:peptidase activity"/>
    <property type="evidence" value="ECO:0007669"/>
    <property type="project" value="InterPro"/>
</dbReference>
<dbReference type="Gene3D" id="3.30.1380.10">
    <property type="match status" value="1"/>
</dbReference>
<feature type="domain" description="Peptidoglycan binding-like" evidence="1">
    <location>
        <begin position="176"/>
        <end position="231"/>
    </location>
</feature>
<dbReference type="EMBL" id="PDHS01000036">
    <property type="protein sequence ID" value="MQM29321.1"/>
    <property type="molecule type" value="Genomic_DNA"/>
</dbReference>
<dbReference type="InterPro" id="IPR036366">
    <property type="entry name" value="PGBDSf"/>
</dbReference>
<comment type="caution">
    <text evidence="3">The sequence shown here is derived from an EMBL/GenBank/DDBJ whole genome shotgun (WGS) entry which is preliminary data.</text>
</comment>
<feature type="domain" description="Peptidase M15C" evidence="2">
    <location>
        <begin position="64"/>
        <end position="130"/>
    </location>
</feature>
<dbReference type="InterPro" id="IPR009045">
    <property type="entry name" value="Zn_M74/Hedgehog-like"/>
</dbReference>
<evidence type="ECO:0000313" key="4">
    <source>
        <dbReference type="Proteomes" id="UP000342300"/>
    </source>
</evidence>
<dbReference type="Pfam" id="PF01471">
    <property type="entry name" value="PG_binding_1"/>
    <property type="match status" value="1"/>
</dbReference>
<dbReference type="Proteomes" id="UP000342300">
    <property type="component" value="Unassembled WGS sequence"/>
</dbReference>
<dbReference type="InterPro" id="IPR039561">
    <property type="entry name" value="Peptidase_M15C"/>
</dbReference>
<dbReference type="Pfam" id="PF13539">
    <property type="entry name" value="Peptidase_M15_4"/>
    <property type="match status" value="1"/>
</dbReference>
<proteinExistence type="predicted"/>
<organism evidence="3 4">
    <name type="scientific">Candidatus Accumulibacter phosphatis</name>
    <dbReference type="NCBI Taxonomy" id="327160"/>
    <lineage>
        <taxon>Bacteria</taxon>
        <taxon>Pseudomonadati</taxon>
        <taxon>Pseudomonadota</taxon>
        <taxon>Betaproteobacteria</taxon>
        <taxon>Candidatus Accumulibacter</taxon>
    </lineage>
</organism>
<dbReference type="InterPro" id="IPR036365">
    <property type="entry name" value="PGBD-like_sf"/>
</dbReference>
<gene>
    <name evidence="3" type="ORF">CRU78_01735</name>
</gene>
<evidence type="ECO:0000259" key="1">
    <source>
        <dbReference type="Pfam" id="PF01471"/>
    </source>
</evidence>
<sequence length="234" mass="25608">MKTELRVFSGSQFVGKPALVDVEFIPFLQKVNDFAAEQLLQVHVTSSARQQGVAVGNTIVPPATRSNHLTGHAIDMNVIHDGQLFNSSALKKSNHAKLPAQVRKFIQAIRDEKELRWGGDFGTQDPVHVDDGLNIRDALAWDMKFPIIQAALIALTRPEAEAGQARLLFLERPFISGPDVFAVQERLVALGFAMNPDGIFGVVTDRALTTFQEREGLIADGIVGSSTRKALKLT</sequence>
<protein>
    <submittedName>
        <fullName evidence="3">Peptidoglycan-binding protein</fullName>
    </submittedName>
</protein>
<dbReference type="InterPro" id="IPR002477">
    <property type="entry name" value="Peptidoglycan-bd-like"/>
</dbReference>
<name>A0A6A7RP35_9PROT</name>